<feature type="compositionally biased region" description="Low complexity" evidence="3">
    <location>
        <begin position="14"/>
        <end position="33"/>
    </location>
</feature>
<dbReference type="CDD" id="cd07323">
    <property type="entry name" value="LAM"/>
    <property type="match status" value="1"/>
</dbReference>
<dbReference type="InParanoid" id="I2GVZ8"/>
<dbReference type="GO" id="GO:0005829">
    <property type="term" value="C:cytosol"/>
    <property type="evidence" value="ECO:0007669"/>
    <property type="project" value="TreeGrafter"/>
</dbReference>
<feature type="compositionally biased region" description="Low complexity" evidence="3">
    <location>
        <begin position="250"/>
        <end position="263"/>
    </location>
</feature>
<dbReference type="PANTHER" id="PTHR22792:SF132">
    <property type="entry name" value="LA-RELATED PROTEIN 1"/>
    <property type="match status" value="1"/>
</dbReference>
<evidence type="ECO:0000313" key="5">
    <source>
        <dbReference type="EMBL" id="CCH58300.1"/>
    </source>
</evidence>
<dbReference type="Gene3D" id="1.10.10.10">
    <property type="entry name" value="Winged helix-like DNA-binding domain superfamily/Winged helix DNA-binding domain"/>
    <property type="match status" value="1"/>
</dbReference>
<evidence type="ECO:0000256" key="2">
    <source>
        <dbReference type="PROSITE-ProRule" id="PRU00332"/>
    </source>
</evidence>
<feature type="compositionally biased region" description="Low complexity" evidence="3">
    <location>
        <begin position="180"/>
        <end position="199"/>
    </location>
</feature>
<feature type="region of interest" description="Disordered" evidence="3">
    <location>
        <begin position="1"/>
        <end position="90"/>
    </location>
</feature>
<feature type="compositionally biased region" description="Basic residues" evidence="3">
    <location>
        <begin position="202"/>
        <end position="215"/>
    </location>
</feature>
<evidence type="ECO:0000256" key="3">
    <source>
        <dbReference type="SAM" id="MobiDB-lite"/>
    </source>
</evidence>
<dbReference type="GO" id="GO:0045727">
    <property type="term" value="P:positive regulation of translation"/>
    <property type="evidence" value="ECO:0007669"/>
    <property type="project" value="TreeGrafter"/>
</dbReference>
<feature type="region of interest" description="Disordered" evidence="3">
    <location>
        <begin position="436"/>
        <end position="480"/>
    </location>
</feature>
<protein>
    <recommendedName>
        <fullName evidence="4">HTH La-type RNA-binding domain-containing protein</fullName>
    </recommendedName>
</protein>
<feature type="compositionally biased region" description="Low complexity" evidence="3">
    <location>
        <begin position="72"/>
        <end position="83"/>
    </location>
</feature>
<feature type="region of interest" description="Disordered" evidence="3">
    <location>
        <begin position="357"/>
        <end position="385"/>
    </location>
</feature>
<dbReference type="OrthoDB" id="340227at2759"/>
<dbReference type="InterPro" id="IPR045180">
    <property type="entry name" value="La_dom_prot"/>
</dbReference>
<dbReference type="InterPro" id="IPR036388">
    <property type="entry name" value="WH-like_DNA-bd_sf"/>
</dbReference>
<feature type="compositionally biased region" description="Low complexity" evidence="3">
    <location>
        <begin position="216"/>
        <end position="234"/>
    </location>
</feature>
<sequence>MSSTVAEQKSANQPSVEVAAVATAATTTASATPTPAPTPEPKKQQVLTPAPIPTSSPWKATSTEIPVTILDNSSNNNTSKRTSPIVKHNSSNTKWVPIDASIVISGSKKSHHHKNNKNNNNSSNNSKRSNNNRSNSNRKSNTGSKKHHSKPNQTQDQAESTSNSTADNNAESIKSSTATEGSNEQSESQDSQIEQPQPQTAKKSHSHNHHHHNHHNNANSNNRKHNNNTNGQQQRRQHHAGNGNGHYKSRQNPRFNNRSRFNNQNANNQFTQYYPIQPVMMSVNNIARQLEYYFSAENLEKDTYLRNQLSNEGYAPLSLISKFYRIVNMSFGGDSNLIMAALREIVANPNATIDVSVGTPHTVEPTPVESTESTNEKPIENSASVPPTHSVLSKYFIRSKEFEKWAPKEPKESEFVVEKILVGDVLDEFIIPMISSPSPIEQATTESTEQAKETLTSAPTSNEPEVDTATATINPTTEEK</sequence>
<dbReference type="eggNOG" id="KOG2590">
    <property type="taxonomic scope" value="Eukaryota"/>
</dbReference>
<dbReference type="FunCoup" id="I2GVZ8">
    <property type="interactions" value="745"/>
</dbReference>
<dbReference type="Proteomes" id="UP000002866">
    <property type="component" value="Chromosome 1"/>
</dbReference>
<evidence type="ECO:0000313" key="6">
    <source>
        <dbReference type="Proteomes" id="UP000002866"/>
    </source>
</evidence>
<dbReference type="KEGG" id="tbl:TBLA_0A05070"/>
<dbReference type="HOGENOM" id="CLU_039873_0_0_1"/>
<dbReference type="AlphaFoldDB" id="I2GVZ8"/>
<dbReference type="Pfam" id="PF05383">
    <property type="entry name" value="La"/>
    <property type="match status" value="1"/>
</dbReference>
<dbReference type="SMART" id="SM00715">
    <property type="entry name" value="LA"/>
    <property type="match status" value="1"/>
</dbReference>
<feature type="region of interest" description="Disordered" evidence="3">
    <location>
        <begin position="106"/>
        <end position="263"/>
    </location>
</feature>
<dbReference type="GeneID" id="14493292"/>
<feature type="compositionally biased region" description="Polar residues" evidence="3">
    <location>
        <begin position="441"/>
        <end position="480"/>
    </location>
</feature>
<organism evidence="5 6">
    <name type="scientific">Henningerozyma blattae (strain ATCC 34711 / CBS 6284 / DSM 70876 / NBRC 10599 / NRRL Y-10934 / UCD 77-7)</name>
    <name type="common">Yeast</name>
    <name type="synonym">Tetrapisispora blattae</name>
    <dbReference type="NCBI Taxonomy" id="1071380"/>
    <lineage>
        <taxon>Eukaryota</taxon>
        <taxon>Fungi</taxon>
        <taxon>Dikarya</taxon>
        <taxon>Ascomycota</taxon>
        <taxon>Saccharomycotina</taxon>
        <taxon>Saccharomycetes</taxon>
        <taxon>Saccharomycetales</taxon>
        <taxon>Saccharomycetaceae</taxon>
        <taxon>Henningerozyma</taxon>
    </lineage>
</organism>
<dbReference type="PANTHER" id="PTHR22792">
    <property type="entry name" value="LUPUS LA PROTEIN-RELATED"/>
    <property type="match status" value="1"/>
</dbReference>
<gene>
    <name evidence="5" type="primary">TBLA0A05070</name>
    <name evidence="5" type="ORF">TBLA_0A05070</name>
</gene>
<dbReference type="PROSITE" id="PS50961">
    <property type="entry name" value="HTH_LA"/>
    <property type="match status" value="1"/>
</dbReference>
<dbReference type="InterPro" id="IPR036390">
    <property type="entry name" value="WH_DNA-bd_sf"/>
</dbReference>
<dbReference type="SUPFAM" id="SSF46785">
    <property type="entry name" value="Winged helix' DNA-binding domain"/>
    <property type="match status" value="1"/>
</dbReference>
<dbReference type="GO" id="GO:0010494">
    <property type="term" value="C:cytoplasmic stress granule"/>
    <property type="evidence" value="ECO:0007669"/>
    <property type="project" value="EnsemblFungi"/>
</dbReference>
<dbReference type="InterPro" id="IPR006630">
    <property type="entry name" value="La_HTH"/>
</dbReference>
<keyword evidence="1 2" id="KW-0694">RNA-binding</keyword>
<accession>I2GVZ8</accession>
<feature type="compositionally biased region" description="Polar residues" evidence="3">
    <location>
        <begin position="53"/>
        <end position="65"/>
    </location>
</feature>
<dbReference type="STRING" id="1071380.I2GVZ8"/>
<feature type="compositionally biased region" description="Polar residues" evidence="3">
    <location>
        <begin position="151"/>
        <end position="179"/>
    </location>
</feature>
<feature type="compositionally biased region" description="Low complexity" evidence="3">
    <location>
        <begin position="117"/>
        <end position="141"/>
    </location>
</feature>
<proteinExistence type="predicted"/>
<dbReference type="EMBL" id="HE806316">
    <property type="protein sequence ID" value="CCH58300.1"/>
    <property type="molecule type" value="Genomic_DNA"/>
</dbReference>
<feature type="compositionally biased region" description="Polar residues" evidence="3">
    <location>
        <begin position="1"/>
        <end position="13"/>
    </location>
</feature>
<name>I2GVZ8_HENB6</name>
<feature type="domain" description="HTH La-type RNA-binding" evidence="4">
    <location>
        <begin position="276"/>
        <end position="372"/>
    </location>
</feature>
<dbReference type="GO" id="GO:0003723">
    <property type="term" value="F:RNA binding"/>
    <property type="evidence" value="ECO:0007669"/>
    <property type="project" value="UniProtKB-UniRule"/>
</dbReference>
<evidence type="ECO:0000256" key="1">
    <source>
        <dbReference type="ARBA" id="ARBA00022884"/>
    </source>
</evidence>
<keyword evidence="6" id="KW-1185">Reference proteome</keyword>
<dbReference type="RefSeq" id="XP_004177819.1">
    <property type="nucleotide sequence ID" value="XM_004177771.1"/>
</dbReference>
<evidence type="ECO:0000259" key="4">
    <source>
        <dbReference type="PROSITE" id="PS50961"/>
    </source>
</evidence>
<reference evidence="5 6" key="1">
    <citation type="journal article" date="2011" name="Proc. Natl. Acad. Sci. U.S.A.">
        <title>Evolutionary erosion of yeast sex chromosomes by mating-type switching accidents.</title>
        <authorList>
            <person name="Gordon J.L."/>
            <person name="Armisen D."/>
            <person name="Proux-Wera E."/>
            <person name="Oheigeartaigh S.S."/>
            <person name="Byrne K.P."/>
            <person name="Wolfe K.H."/>
        </authorList>
    </citation>
    <scope>NUCLEOTIDE SEQUENCE [LARGE SCALE GENOMIC DNA]</scope>
    <source>
        <strain evidence="6">ATCC 34711 / CBS 6284 / DSM 70876 / NBRC 10599 / NRRL Y-10934 / UCD 77-7</strain>
    </source>
</reference>
<dbReference type="OMA" id="FYRIVNM"/>